<dbReference type="OrthoDB" id="4068312at2759"/>
<gene>
    <name evidence="2" type="ORF">O181_043252</name>
</gene>
<reference evidence="2" key="1">
    <citation type="submission" date="2021-03" db="EMBL/GenBank/DDBJ databases">
        <title>Draft genome sequence of rust myrtle Austropuccinia psidii MF-1, a brazilian biotype.</title>
        <authorList>
            <person name="Quecine M.C."/>
            <person name="Pachon D.M.R."/>
            <person name="Bonatelli M.L."/>
            <person name="Correr F.H."/>
            <person name="Franceschini L.M."/>
            <person name="Leite T.F."/>
            <person name="Margarido G.R.A."/>
            <person name="Almeida C.A."/>
            <person name="Ferrarezi J.A."/>
            <person name="Labate C.A."/>
        </authorList>
    </citation>
    <scope>NUCLEOTIDE SEQUENCE</scope>
    <source>
        <strain evidence="2">MF-1</strain>
    </source>
</reference>
<accession>A0A9Q3DPF8</accession>
<dbReference type="InterPro" id="IPR013103">
    <property type="entry name" value="RVT_2"/>
</dbReference>
<dbReference type="EMBL" id="AVOT02017445">
    <property type="protein sequence ID" value="MBW0503537.1"/>
    <property type="molecule type" value="Genomic_DNA"/>
</dbReference>
<evidence type="ECO:0000313" key="3">
    <source>
        <dbReference type="Proteomes" id="UP000765509"/>
    </source>
</evidence>
<dbReference type="AlphaFoldDB" id="A0A9Q3DPF8"/>
<protein>
    <recommendedName>
        <fullName evidence="1">Reverse transcriptase Ty1/copia-type domain-containing protein</fullName>
    </recommendedName>
</protein>
<evidence type="ECO:0000259" key="1">
    <source>
        <dbReference type="Pfam" id="PF07727"/>
    </source>
</evidence>
<comment type="caution">
    <text evidence="2">The sequence shown here is derived from an EMBL/GenBank/DDBJ whole genome shotgun (WGS) entry which is preliminary data.</text>
</comment>
<proteinExistence type="predicted"/>
<sequence>MDVKTAFLHGNLDESLLIHIPEGNSPSLKGDVCLKLKKFLYGLKQSPGNWHLCNKRFFVDSGFWLSAADPCLFIRNDKDPCFVFLHVYDLVIGVKNIQNFQSEISLEFEMKDLDKLQYVLEMKVKRDREKRVLFLSKELYVGNVLACFGMQDCSSVATPQVPGSRLLPRMDTNAPAASTNYCHTIGILNYLVTFTRSDLAYSTSCMAQFLNDPRSDHEAAFKHVLCYLNGTWSWGISLEELGNNSEMITYCDSNWGSNFDSQSFSGSCLFFYGRMGWKTSKQDVVALSSTEAEYSAIQPVAGTKSIPKLLLCSLLELRRRAFRLLLSIT</sequence>
<dbReference type="PANTHER" id="PTHR11439">
    <property type="entry name" value="GAG-POL-RELATED RETROTRANSPOSON"/>
    <property type="match status" value="1"/>
</dbReference>
<dbReference type="Proteomes" id="UP000765509">
    <property type="component" value="Unassembled WGS sequence"/>
</dbReference>
<name>A0A9Q3DPF8_9BASI</name>
<feature type="domain" description="Reverse transcriptase Ty1/copia-type" evidence="1">
    <location>
        <begin position="1"/>
        <end position="161"/>
    </location>
</feature>
<evidence type="ECO:0000313" key="2">
    <source>
        <dbReference type="EMBL" id="MBW0503537.1"/>
    </source>
</evidence>
<keyword evidence="3" id="KW-1185">Reference proteome</keyword>
<organism evidence="2 3">
    <name type="scientific">Austropuccinia psidii MF-1</name>
    <dbReference type="NCBI Taxonomy" id="1389203"/>
    <lineage>
        <taxon>Eukaryota</taxon>
        <taxon>Fungi</taxon>
        <taxon>Dikarya</taxon>
        <taxon>Basidiomycota</taxon>
        <taxon>Pucciniomycotina</taxon>
        <taxon>Pucciniomycetes</taxon>
        <taxon>Pucciniales</taxon>
        <taxon>Sphaerophragmiaceae</taxon>
        <taxon>Austropuccinia</taxon>
    </lineage>
</organism>
<dbReference type="Pfam" id="PF07727">
    <property type="entry name" value="RVT_2"/>
    <property type="match status" value="1"/>
</dbReference>
<dbReference type="PANTHER" id="PTHR11439:SF483">
    <property type="entry name" value="PEPTIDE SYNTHASE GLIP-LIKE, PUTATIVE (AFU_ORTHOLOGUE AFUA_3G12920)-RELATED"/>
    <property type="match status" value="1"/>
</dbReference>